<sequence>MPRKPHHCRKPAVSQIASPSRPTLFNWLEIALLGLIWGASFMMVQLSLNGIGPLGISTLRIAIAALILSLLCLIRRLPLPSLRRDRKIWLHAAGMALFSNALPFSLLSWAQLHVTSGFAGITMALVPLFTLVMAHLMLPGERLTLPRLLGFLLGLIGVALLIGSDALHSGGASLEPIARVICIGAALCYAIGSIITRRCPPVDPIAFSTAALLIASVMMLLVTLTVEGVPAQMPPTSALLAILYLGVFPTALATLILVHVIRTAGPTFLTQTNYQVPVWSVIFGTLLLAEPLPAQFIIALALILSGLLVSRIAFRGLSSRPGA</sequence>
<feature type="transmembrane region" description="Helical" evidence="6">
    <location>
        <begin position="238"/>
        <end position="260"/>
    </location>
</feature>
<organism evidence="8 9">
    <name type="scientific">Pararhodobacter oceanensis</name>
    <dbReference type="NCBI Taxonomy" id="2172121"/>
    <lineage>
        <taxon>Bacteria</taxon>
        <taxon>Pseudomonadati</taxon>
        <taxon>Pseudomonadota</taxon>
        <taxon>Alphaproteobacteria</taxon>
        <taxon>Rhodobacterales</taxon>
        <taxon>Paracoccaceae</taxon>
        <taxon>Pararhodobacter</taxon>
    </lineage>
</organism>
<comment type="caution">
    <text evidence="8">The sequence shown here is derived from an EMBL/GenBank/DDBJ whole genome shotgun (WGS) entry which is preliminary data.</text>
</comment>
<feature type="transmembrane region" description="Helical" evidence="6">
    <location>
        <begin position="24"/>
        <end position="48"/>
    </location>
</feature>
<reference evidence="8 9" key="1">
    <citation type="submission" date="2018-04" db="EMBL/GenBank/DDBJ databases">
        <title>Pararhodobacter oceanense sp. nov., isolated from marine intertidal sediment.</title>
        <authorList>
            <person name="Wang X.-L."/>
            <person name="Du Z.-J."/>
        </authorList>
    </citation>
    <scope>NUCLEOTIDE SEQUENCE [LARGE SCALE GENOMIC DNA]</scope>
    <source>
        <strain evidence="8 9">AM505</strain>
    </source>
</reference>
<evidence type="ECO:0000256" key="3">
    <source>
        <dbReference type="ARBA" id="ARBA00022692"/>
    </source>
</evidence>
<evidence type="ECO:0000256" key="1">
    <source>
        <dbReference type="ARBA" id="ARBA00004141"/>
    </source>
</evidence>
<proteinExistence type="inferred from homology"/>
<dbReference type="PANTHER" id="PTHR32322:SF2">
    <property type="entry name" value="EAMA DOMAIN-CONTAINING PROTEIN"/>
    <property type="match status" value="1"/>
</dbReference>
<evidence type="ECO:0000256" key="4">
    <source>
        <dbReference type="ARBA" id="ARBA00022989"/>
    </source>
</evidence>
<dbReference type="InterPro" id="IPR050638">
    <property type="entry name" value="AA-Vitamin_Transporters"/>
</dbReference>
<comment type="subcellular location">
    <subcellularLocation>
        <location evidence="1">Membrane</location>
        <topology evidence="1">Multi-pass membrane protein</topology>
    </subcellularLocation>
</comment>
<evidence type="ECO:0000256" key="6">
    <source>
        <dbReference type="SAM" id="Phobius"/>
    </source>
</evidence>
<keyword evidence="5 6" id="KW-0472">Membrane</keyword>
<keyword evidence="4 6" id="KW-1133">Transmembrane helix</keyword>
<dbReference type="GO" id="GO:0016020">
    <property type="term" value="C:membrane"/>
    <property type="evidence" value="ECO:0007669"/>
    <property type="project" value="UniProtKB-SubCell"/>
</dbReference>
<name>A0A2T8HVP8_9RHOB</name>
<dbReference type="Proteomes" id="UP000245911">
    <property type="component" value="Unassembled WGS sequence"/>
</dbReference>
<evidence type="ECO:0000259" key="7">
    <source>
        <dbReference type="Pfam" id="PF00892"/>
    </source>
</evidence>
<protein>
    <submittedName>
        <fullName evidence="8">EamA family transporter</fullName>
    </submittedName>
</protein>
<feature type="transmembrane region" description="Helical" evidence="6">
    <location>
        <begin position="176"/>
        <end position="195"/>
    </location>
</feature>
<comment type="similarity">
    <text evidence="2">Belongs to the EamA transporter family.</text>
</comment>
<feature type="domain" description="EamA" evidence="7">
    <location>
        <begin position="181"/>
        <end position="310"/>
    </location>
</feature>
<dbReference type="EMBL" id="QDKM01000002">
    <property type="protein sequence ID" value="PVH29527.1"/>
    <property type="molecule type" value="Genomic_DNA"/>
</dbReference>
<evidence type="ECO:0000313" key="9">
    <source>
        <dbReference type="Proteomes" id="UP000245911"/>
    </source>
</evidence>
<dbReference type="SUPFAM" id="SSF103481">
    <property type="entry name" value="Multidrug resistance efflux transporter EmrE"/>
    <property type="match status" value="2"/>
</dbReference>
<feature type="transmembrane region" description="Helical" evidence="6">
    <location>
        <begin position="118"/>
        <end position="138"/>
    </location>
</feature>
<keyword evidence="9" id="KW-1185">Reference proteome</keyword>
<dbReference type="PANTHER" id="PTHR32322">
    <property type="entry name" value="INNER MEMBRANE TRANSPORTER"/>
    <property type="match status" value="1"/>
</dbReference>
<dbReference type="AlphaFoldDB" id="A0A2T8HVP8"/>
<feature type="transmembrane region" description="Helical" evidence="6">
    <location>
        <begin position="207"/>
        <end position="226"/>
    </location>
</feature>
<feature type="transmembrane region" description="Helical" evidence="6">
    <location>
        <begin position="54"/>
        <end position="76"/>
    </location>
</feature>
<feature type="transmembrane region" description="Helical" evidence="6">
    <location>
        <begin position="88"/>
        <end position="112"/>
    </location>
</feature>
<evidence type="ECO:0000256" key="2">
    <source>
        <dbReference type="ARBA" id="ARBA00007362"/>
    </source>
</evidence>
<gene>
    <name evidence="8" type="ORF">DDE20_05190</name>
</gene>
<accession>A0A2T8HVP8</accession>
<dbReference type="InterPro" id="IPR000620">
    <property type="entry name" value="EamA_dom"/>
</dbReference>
<evidence type="ECO:0000256" key="5">
    <source>
        <dbReference type="ARBA" id="ARBA00023136"/>
    </source>
</evidence>
<dbReference type="Pfam" id="PF00892">
    <property type="entry name" value="EamA"/>
    <property type="match status" value="2"/>
</dbReference>
<keyword evidence="3 6" id="KW-0812">Transmembrane</keyword>
<dbReference type="InterPro" id="IPR037185">
    <property type="entry name" value="EmrE-like"/>
</dbReference>
<feature type="transmembrane region" description="Helical" evidence="6">
    <location>
        <begin position="145"/>
        <end position="164"/>
    </location>
</feature>
<dbReference type="OrthoDB" id="9810556at2"/>
<feature type="domain" description="EamA" evidence="7">
    <location>
        <begin position="31"/>
        <end position="162"/>
    </location>
</feature>
<evidence type="ECO:0000313" key="8">
    <source>
        <dbReference type="EMBL" id="PVH29527.1"/>
    </source>
</evidence>